<evidence type="ECO:0000256" key="1">
    <source>
        <dbReference type="ARBA" id="ARBA00004173"/>
    </source>
</evidence>
<proteinExistence type="evidence at transcript level"/>
<name>A0A0P4VUS2_9HEMI</name>
<dbReference type="InterPro" id="IPR011249">
    <property type="entry name" value="Metalloenz_LuxS/M16"/>
</dbReference>
<evidence type="ECO:0000259" key="5">
    <source>
        <dbReference type="Pfam" id="PF05193"/>
    </source>
</evidence>
<evidence type="ECO:0000259" key="4">
    <source>
        <dbReference type="Pfam" id="PF00675"/>
    </source>
</evidence>
<dbReference type="GO" id="GO:0005739">
    <property type="term" value="C:mitochondrion"/>
    <property type="evidence" value="ECO:0007669"/>
    <property type="project" value="UniProtKB-SubCell"/>
</dbReference>
<dbReference type="GO" id="GO:0046872">
    <property type="term" value="F:metal ion binding"/>
    <property type="evidence" value="ECO:0007669"/>
    <property type="project" value="InterPro"/>
</dbReference>
<dbReference type="EMBL" id="GDKW01000812">
    <property type="protein sequence ID" value="JAI55783.1"/>
    <property type="molecule type" value="mRNA"/>
</dbReference>
<dbReference type="FunFam" id="3.30.830.10:FF:000039">
    <property type="entry name" value="Ubiquinol-cytochrome c reductase core subunit 2"/>
    <property type="match status" value="1"/>
</dbReference>
<feature type="domain" description="Peptidase M16 C-terminal" evidence="5">
    <location>
        <begin position="197"/>
        <end position="365"/>
    </location>
</feature>
<dbReference type="SUPFAM" id="SSF63411">
    <property type="entry name" value="LuxS/MPP-like metallohydrolase"/>
    <property type="match status" value="2"/>
</dbReference>
<keyword evidence="3" id="KW-0496">Mitochondrion</keyword>
<dbReference type="InterPro" id="IPR007863">
    <property type="entry name" value="Peptidase_M16_C"/>
</dbReference>
<dbReference type="FunFam" id="3.30.830.10:FF:000021">
    <property type="entry name" value="Cytochrome b-c1 complex subunit 2"/>
    <property type="match status" value="1"/>
</dbReference>
<reference evidence="6" key="1">
    <citation type="journal article" date="2016" name="PLoS Negl. Trop. Dis.">
        <title>A Deep Insight into the Sialome of Rhodnius neglectus, a Vector of Chagas Disease.</title>
        <authorList>
            <person name="Santiago P.B."/>
            <person name="Assumpcao T.C."/>
            <person name="Araujo C.N."/>
            <person name="Bastos I.M."/>
            <person name="Neves D."/>
            <person name="Silva I.G."/>
            <person name="Charneau S."/>
            <person name="Queiroz R.M."/>
            <person name="Raiol T."/>
            <person name="Oliveira J.V."/>
            <person name="Sousa M.V."/>
            <person name="Calvo E."/>
            <person name="Ribeiro J.M."/>
            <person name="Santana J.M."/>
        </authorList>
    </citation>
    <scope>NUCLEOTIDE SEQUENCE</scope>
    <source>
        <tissue evidence="6">Salivary glands</tissue>
    </source>
</reference>
<dbReference type="PANTHER" id="PTHR11851:SF226">
    <property type="entry name" value="CYTOCHROME B-C1 COMPLEX SUBUNIT 2, MITOCHONDRIAL"/>
    <property type="match status" value="1"/>
</dbReference>
<accession>A0A0P4VUS2</accession>
<protein>
    <submittedName>
        <fullName evidence="6">Putative cytochrome b-c1 complex subunit 2 mitochondrial</fullName>
    </submittedName>
</protein>
<organism evidence="6">
    <name type="scientific">Rhodnius neglectus</name>
    <dbReference type="NCBI Taxonomy" id="72488"/>
    <lineage>
        <taxon>Eukaryota</taxon>
        <taxon>Metazoa</taxon>
        <taxon>Ecdysozoa</taxon>
        <taxon>Arthropoda</taxon>
        <taxon>Hexapoda</taxon>
        <taxon>Insecta</taxon>
        <taxon>Pterygota</taxon>
        <taxon>Neoptera</taxon>
        <taxon>Paraneoptera</taxon>
        <taxon>Hemiptera</taxon>
        <taxon>Heteroptera</taxon>
        <taxon>Panheteroptera</taxon>
        <taxon>Cimicomorpha</taxon>
        <taxon>Reduviidae</taxon>
        <taxon>Triatominae</taxon>
        <taxon>Rhodnius</taxon>
    </lineage>
</organism>
<evidence type="ECO:0000256" key="3">
    <source>
        <dbReference type="ARBA" id="ARBA00023128"/>
    </source>
</evidence>
<dbReference type="Gene3D" id="3.30.830.10">
    <property type="entry name" value="Metalloenzyme, LuxS/M16 peptidase-like"/>
    <property type="match status" value="2"/>
</dbReference>
<dbReference type="Pfam" id="PF00675">
    <property type="entry name" value="Peptidase_M16"/>
    <property type="match status" value="1"/>
</dbReference>
<dbReference type="Pfam" id="PF05193">
    <property type="entry name" value="Peptidase_M16_C"/>
    <property type="match status" value="1"/>
</dbReference>
<evidence type="ECO:0000256" key="2">
    <source>
        <dbReference type="ARBA" id="ARBA00022946"/>
    </source>
</evidence>
<sequence>MVMNASKTFLLSLTKRSYVAAASPKAASCPSKEIQVTTLPNKLTIASLESPTPGLCKVAVAIRAGSRYEKPDNLGVSHVLRSSAGLTTKCASHFAISKNIQQIGATLSATTDRETIVYTLETTNENVECGLQYLKYAIVGQEFRPWELSDNIPRIKYEVAIVPPQAKVVDMIHKAAYRTGLGNSVFVKKYNIRKIGTETLQHYVSSNFLTNKTSVAGVGVDHVTLTHFGEALGFSTDEGETIKAKYYGGELRKDTDSRLAHIIIAGESAGLSKKEVFAYAVLRLALGCGPSIKRGAGNSPLCKAVANSLGPSTAQALAMAHSDSGLFGVLISCLPEDANHIIPSVMKALKSGVTDADVKRAKAMLTTQLLYCSESADTLLNDIVNQCALMGGAKTPALLVSDIAAVTTAEVQQALQKILNGKKSMAAIGNIHNVPYLSDL</sequence>
<dbReference type="AlphaFoldDB" id="A0A0P4VUS2"/>
<dbReference type="GO" id="GO:0016020">
    <property type="term" value="C:membrane"/>
    <property type="evidence" value="ECO:0007669"/>
    <property type="project" value="UniProtKB-ARBA"/>
</dbReference>
<evidence type="ECO:0000313" key="6">
    <source>
        <dbReference type="EMBL" id="JAI55783.1"/>
    </source>
</evidence>
<keyword evidence="2" id="KW-0809">Transit peptide</keyword>
<feature type="domain" description="Peptidase M16 N-terminal" evidence="4">
    <location>
        <begin position="45"/>
        <end position="186"/>
    </location>
</feature>
<dbReference type="InterPro" id="IPR011765">
    <property type="entry name" value="Pept_M16_N"/>
</dbReference>
<dbReference type="InterPro" id="IPR050361">
    <property type="entry name" value="MPP/UQCRC_Complex"/>
</dbReference>
<dbReference type="PANTHER" id="PTHR11851">
    <property type="entry name" value="METALLOPROTEASE"/>
    <property type="match status" value="1"/>
</dbReference>
<comment type="subcellular location">
    <subcellularLocation>
        <location evidence="1">Mitochondrion</location>
    </subcellularLocation>
</comment>